<dbReference type="SUPFAM" id="SSF55729">
    <property type="entry name" value="Acyl-CoA N-acyltransferases (Nat)"/>
    <property type="match status" value="1"/>
</dbReference>
<dbReference type="InterPro" id="IPR016181">
    <property type="entry name" value="Acyl_CoA_acyltransferase"/>
</dbReference>
<protein>
    <recommendedName>
        <fullName evidence="3">N-acetyltransferase domain-containing protein</fullName>
    </recommendedName>
</protein>
<dbReference type="PANTHER" id="PTHR43420:SF3">
    <property type="entry name" value="N-ACETYLTRANSFERASE DOMAIN-CONTAINING PROTEIN"/>
    <property type="match status" value="1"/>
</dbReference>
<organism evidence="4 5">
    <name type="scientific">Puia dinghuensis</name>
    <dbReference type="NCBI Taxonomy" id="1792502"/>
    <lineage>
        <taxon>Bacteria</taxon>
        <taxon>Pseudomonadati</taxon>
        <taxon>Bacteroidota</taxon>
        <taxon>Chitinophagia</taxon>
        <taxon>Chitinophagales</taxon>
        <taxon>Chitinophagaceae</taxon>
        <taxon>Puia</taxon>
    </lineage>
</organism>
<dbReference type="Gene3D" id="3.40.630.30">
    <property type="match status" value="1"/>
</dbReference>
<dbReference type="InterPro" id="IPR013653">
    <property type="entry name" value="GCN5-like_dom"/>
</dbReference>
<evidence type="ECO:0000313" key="5">
    <source>
        <dbReference type="Proteomes" id="UP000607559"/>
    </source>
</evidence>
<sequence length="225" mass="25492">MDNPAWSALTTEQSPFALGTGEAKRYRRNILPFAALAPGREASDLDPLITQGESFYLIGDLPVLPTHWTLEVELPCAQLIAPENLTISPATQEEIVLLGEADKTEMFQLITRVQPGYYHPDSRQLGEYYGIRQEGRLVAMAGERMRLTAFSELSAVCTLPEYTGRGYAQQLMAHLCRRQRAAGITPFLHVSKANSRALRLYEHLGFRHRRDITFWRVKKGWEPPH</sequence>
<name>A0A8J2UCJ0_9BACT</name>
<feature type="domain" description="N-acetyltransferase" evidence="3">
    <location>
        <begin position="93"/>
        <end position="225"/>
    </location>
</feature>
<dbReference type="GO" id="GO:0016747">
    <property type="term" value="F:acyltransferase activity, transferring groups other than amino-acyl groups"/>
    <property type="evidence" value="ECO:0007669"/>
    <property type="project" value="InterPro"/>
</dbReference>
<evidence type="ECO:0000256" key="2">
    <source>
        <dbReference type="ARBA" id="ARBA00023315"/>
    </source>
</evidence>
<dbReference type="EMBL" id="BMJC01000002">
    <property type="protein sequence ID" value="GGA96852.1"/>
    <property type="molecule type" value="Genomic_DNA"/>
</dbReference>
<dbReference type="InterPro" id="IPR000182">
    <property type="entry name" value="GNAT_dom"/>
</dbReference>
<reference evidence="4" key="1">
    <citation type="journal article" date="2014" name="Int. J. Syst. Evol. Microbiol.">
        <title>Complete genome sequence of Corynebacterium casei LMG S-19264T (=DSM 44701T), isolated from a smear-ripened cheese.</title>
        <authorList>
            <consortium name="US DOE Joint Genome Institute (JGI-PGF)"/>
            <person name="Walter F."/>
            <person name="Albersmeier A."/>
            <person name="Kalinowski J."/>
            <person name="Ruckert C."/>
        </authorList>
    </citation>
    <scope>NUCLEOTIDE SEQUENCE</scope>
    <source>
        <strain evidence="4">CGMCC 1.15448</strain>
    </source>
</reference>
<dbReference type="PROSITE" id="PS51186">
    <property type="entry name" value="GNAT"/>
    <property type="match status" value="1"/>
</dbReference>
<dbReference type="PANTHER" id="PTHR43420">
    <property type="entry name" value="ACETYLTRANSFERASE"/>
    <property type="match status" value="1"/>
</dbReference>
<accession>A0A8J2UCJ0</accession>
<dbReference type="Pfam" id="PF08445">
    <property type="entry name" value="FR47"/>
    <property type="match status" value="1"/>
</dbReference>
<keyword evidence="2" id="KW-0012">Acyltransferase</keyword>
<keyword evidence="1" id="KW-0808">Transferase</keyword>
<evidence type="ECO:0000256" key="1">
    <source>
        <dbReference type="ARBA" id="ARBA00022679"/>
    </source>
</evidence>
<keyword evidence="5" id="KW-1185">Reference proteome</keyword>
<dbReference type="Proteomes" id="UP000607559">
    <property type="component" value="Unassembled WGS sequence"/>
</dbReference>
<dbReference type="InterPro" id="IPR050680">
    <property type="entry name" value="YpeA/RimI_acetyltransf"/>
</dbReference>
<evidence type="ECO:0000313" key="4">
    <source>
        <dbReference type="EMBL" id="GGA96852.1"/>
    </source>
</evidence>
<reference evidence="4" key="2">
    <citation type="submission" date="2020-09" db="EMBL/GenBank/DDBJ databases">
        <authorList>
            <person name="Sun Q."/>
            <person name="Zhou Y."/>
        </authorList>
    </citation>
    <scope>NUCLEOTIDE SEQUENCE</scope>
    <source>
        <strain evidence="4">CGMCC 1.15448</strain>
    </source>
</reference>
<proteinExistence type="predicted"/>
<gene>
    <name evidence="4" type="ORF">GCM10011511_20190</name>
</gene>
<dbReference type="CDD" id="cd04301">
    <property type="entry name" value="NAT_SF"/>
    <property type="match status" value="1"/>
</dbReference>
<comment type="caution">
    <text evidence="4">The sequence shown here is derived from an EMBL/GenBank/DDBJ whole genome shotgun (WGS) entry which is preliminary data.</text>
</comment>
<evidence type="ECO:0000259" key="3">
    <source>
        <dbReference type="PROSITE" id="PS51186"/>
    </source>
</evidence>
<dbReference type="AlphaFoldDB" id="A0A8J2UCJ0"/>